<dbReference type="Proteomes" id="UP000011083">
    <property type="component" value="Unassembled WGS sequence"/>
</dbReference>
<proteinExistence type="predicted"/>
<keyword evidence="1" id="KW-0732">Signal</keyword>
<organism evidence="2 3">
    <name type="scientific">Acanthamoeba castellanii (strain ATCC 30010 / Neff)</name>
    <dbReference type="NCBI Taxonomy" id="1257118"/>
    <lineage>
        <taxon>Eukaryota</taxon>
        <taxon>Amoebozoa</taxon>
        <taxon>Discosea</taxon>
        <taxon>Longamoebia</taxon>
        <taxon>Centramoebida</taxon>
        <taxon>Acanthamoebidae</taxon>
        <taxon>Acanthamoeba</taxon>
    </lineage>
</organism>
<feature type="chain" id="PRO_5003990252" evidence="1">
    <location>
        <begin position="27"/>
        <end position="493"/>
    </location>
</feature>
<feature type="signal peptide" evidence="1">
    <location>
        <begin position="1"/>
        <end position="26"/>
    </location>
</feature>
<evidence type="ECO:0000313" key="3">
    <source>
        <dbReference type="Proteomes" id="UP000011083"/>
    </source>
</evidence>
<dbReference type="KEGG" id="acan:ACA1_066070"/>
<dbReference type="AlphaFoldDB" id="L8H071"/>
<dbReference type="GeneID" id="14918092"/>
<dbReference type="RefSeq" id="XP_004339799.1">
    <property type="nucleotide sequence ID" value="XM_004339751.1"/>
</dbReference>
<reference evidence="2 3" key="1">
    <citation type="journal article" date="2013" name="Genome Biol.">
        <title>Genome of Acanthamoeba castellanii highlights extensive lateral gene transfer and early evolution of tyrosine kinase signaling.</title>
        <authorList>
            <person name="Clarke M."/>
            <person name="Lohan A.J."/>
            <person name="Liu B."/>
            <person name="Lagkouvardos I."/>
            <person name="Roy S."/>
            <person name="Zafar N."/>
            <person name="Bertelli C."/>
            <person name="Schilde C."/>
            <person name="Kianianmomeni A."/>
            <person name="Burglin T.R."/>
            <person name="Frech C."/>
            <person name="Turcotte B."/>
            <person name="Kopec K.O."/>
            <person name="Synnott J.M."/>
            <person name="Choo C."/>
            <person name="Paponov I."/>
            <person name="Finkler A."/>
            <person name="Soon Heng Tan C."/>
            <person name="Hutchins A.P."/>
            <person name="Weinmeier T."/>
            <person name="Rattei T."/>
            <person name="Chu J.S."/>
            <person name="Gimenez G."/>
            <person name="Irimia M."/>
            <person name="Rigden D.J."/>
            <person name="Fitzpatrick D.A."/>
            <person name="Lorenzo-Morales J."/>
            <person name="Bateman A."/>
            <person name="Chiu C.H."/>
            <person name="Tang P."/>
            <person name="Hegemann P."/>
            <person name="Fromm H."/>
            <person name="Raoult D."/>
            <person name="Greub G."/>
            <person name="Miranda-Saavedra D."/>
            <person name="Chen N."/>
            <person name="Nash P."/>
            <person name="Ginger M.L."/>
            <person name="Horn M."/>
            <person name="Schaap P."/>
            <person name="Caler L."/>
            <person name="Loftus B."/>
        </authorList>
    </citation>
    <scope>NUCLEOTIDE SEQUENCE [LARGE SCALE GENOMIC DNA]</scope>
    <source>
        <strain evidence="2 3">Neff</strain>
    </source>
</reference>
<protein>
    <submittedName>
        <fullName evidence="2">Zinc finger protein</fullName>
    </submittedName>
</protein>
<evidence type="ECO:0000313" key="2">
    <source>
        <dbReference type="EMBL" id="ELR17786.1"/>
    </source>
</evidence>
<gene>
    <name evidence="2" type="ORF">ACA1_066070</name>
</gene>
<evidence type="ECO:0000256" key="1">
    <source>
        <dbReference type="SAM" id="SignalP"/>
    </source>
</evidence>
<dbReference type="OrthoDB" id="6130531at2759"/>
<accession>L8H071</accession>
<dbReference type="VEuPathDB" id="AmoebaDB:ACA1_066070"/>
<dbReference type="EMBL" id="KB007974">
    <property type="protein sequence ID" value="ELR17786.1"/>
    <property type="molecule type" value="Genomic_DNA"/>
</dbReference>
<name>L8H071_ACACF</name>
<keyword evidence="3" id="KW-1185">Reference proteome</keyword>
<sequence length="493" mass="53342">MARSGLRPFLVLVLLGVLAFVAAAQAVTCSQSPAELQAARLTAIRAYQERLNGEVDNYAAVCDRYYTDDVHLTIRGIGTFDTLEVAKEYGYVLFNFSHPLIQELWQGRLELTLDEPSIEWSGPNNDTVQFWQTCVVRLGPIWDSPVPGQYYFVTGGTRNFETLVFAECSDRIRSDIVINDLAIMPIYAANNEPDVPRLCEKIMATCQGDLQVYPTVEACIEFMNVLDARAAGHPEGECPYKTASNTTTCRNFHATNALVDPVVHCSHTAINSPKCVDACRPACDECPLHSHCNADYASPTAETAVYTCLCDDGFVPGATGPNGATSCVPVTCTADWQCGTPYGFCDTTGNCRCPQTFEWDPINGGCHCPTDYVLTWDVPANSGLGLTAPACKPPGGCLARQHCTDQSWNRVQCIATSPPSTVSAWLACQCNYGFIGGWLNECECPHGESRVFWSTTVAAEVCLAEGECTDDWHCGGSSPSCSIATNAVVGTCA</sequence>